<dbReference type="RefSeq" id="WP_141271248.1">
    <property type="nucleotide sequence ID" value="NZ_BJLH01000008.1"/>
</dbReference>
<dbReference type="PANTHER" id="PTHR30451">
    <property type="entry name" value="OUTER MEMBRANE USHER PROTEIN"/>
    <property type="match status" value="1"/>
</dbReference>
<dbReference type="Proteomes" id="UP000318242">
    <property type="component" value="Unassembled WGS sequence"/>
</dbReference>
<proteinExistence type="predicted"/>
<dbReference type="EMBL" id="BJLH01000008">
    <property type="protein sequence ID" value="GEA60845.1"/>
    <property type="molecule type" value="Genomic_DNA"/>
</dbReference>
<gene>
    <name evidence="1" type="ORF">VCO01S_20380</name>
</gene>
<accession>A0A4Y3IP08</accession>
<sequence length="813" mass="91025">MNSQWIWIFTLVLPAMVFAQSWVFPLPIYRSDILLGELNVYSDGTHFEGVVALELIPVIERMVTDSVLERLEDYGKTQITNTELAPLGLEIVFDPYDLSLDLEILADSSQEFDLSYGDEYSLPIYSQAGTLSWHNILNLSDYVDIDSGETVNYWLAEWVSRGNLFGPNGLNFDFTGYASDYQGDNTTEEIELYRGDASIFIDRSEYPFRFTAGDIQSLSIGHQPSLTLGGVAFERLYGSLQPTRNIQNGGTQSVQLSESARVIVYINDSYIDEIRLPPGRYQLDNLPLSNGDNDIRLEINYQSGRRETLNYSQFYNMRLLKAGLSDFGLYAGVDSDVQERVYHYDTEQYMLQGYYEYGFTGDLTMGLNGTYHPLGQIVGLTAIGSTQLGNIGGRLSALNYDDQGNIGGIVSVDYSTTVWGNLDFSSPNLRASVEAYTDYRSLPWETEADLYTGTQVLLAYTYRISPELYGDTGVSWMMIEDPEEIEYTGNISLTWRPDIREYGYGSIEFTAEAEYTDNSLEAEQEMEYSLYISWEWYSDDGNYDAFINYDSGAERLRAGFSRDTEYTPYSFGYDLETDLYLDYQNYLARGTYIGNRISGEIEAQHAQYSDTEFNSQQASARLSTALLLVDTDVSWSRSYSGPAVLVKVHETLDDPVLINSYQGESPESIATSSLSNTAPLYTPHSRGSIDIAVPDAPMGYDYGNSIHQVTPGAYTGHIVQVGSDATKTVIGTLFKPTGQPLILRNGVITGEGLRKVIFTNRGGRFALDGVKSGRYLLEITGEPAYVVELVIEKTESNLIYLDPITLLNKGNKL</sequence>
<dbReference type="AlphaFoldDB" id="A0A4Y3IP08"/>
<dbReference type="InterPro" id="IPR000015">
    <property type="entry name" value="Fimb_usher"/>
</dbReference>
<protein>
    <recommendedName>
        <fullName evidence="3">Pilus assembly protein PapC</fullName>
    </recommendedName>
</protein>
<dbReference type="Gene3D" id="2.60.40.3110">
    <property type="match status" value="1"/>
</dbReference>
<dbReference type="OrthoDB" id="499138at2"/>
<organism evidence="1 2">
    <name type="scientific">Vibrio comitans NBRC 102076</name>
    <dbReference type="NCBI Taxonomy" id="1219078"/>
    <lineage>
        <taxon>Bacteria</taxon>
        <taxon>Pseudomonadati</taxon>
        <taxon>Pseudomonadota</taxon>
        <taxon>Gammaproteobacteria</taxon>
        <taxon>Vibrionales</taxon>
        <taxon>Vibrionaceae</taxon>
        <taxon>Vibrio</taxon>
    </lineage>
</organism>
<dbReference type="GO" id="GO:0015473">
    <property type="term" value="F:fimbrial usher porin activity"/>
    <property type="evidence" value="ECO:0007669"/>
    <property type="project" value="InterPro"/>
</dbReference>
<name>A0A4Y3IP08_9VIBR</name>
<keyword evidence="2" id="KW-1185">Reference proteome</keyword>
<dbReference type="PANTHER" id="PTHR30451:SF5">
    <property type="entry name" value="SLR0019 PROTEIN"/>
    <property type="match status" value="1"/>
</dbReference>
<dbReference type="GO" id="GO:0009297">
    <property type="term" value="P:pilus assembly"/>
    <property type="evidence" value="ECO:0007669"/>
    <property type="project" value="InterPro"/>
</dbReference>
<reference evidence="1 2" key="1">
    <citation type="submission" date="2019-06" db="EMBL/GenBank/DDBJ databases">
        <title>Whole genome shotgun sequence of Vibrio comitans NBRC 102076.</title>
        <authorList>
            <person name="Hosoyama A."/>
            <person name="Uohara A."/>
            <person name="Ohji S."/>
            <person name="Ichikawa N."/>
        </authorList>
    </citation>
    <scope>NUCLEOTIDE SEQUENCE [LARGE SCALE GENOMIC DNA]</scope>
    <source>
        <strain evidence="1 2">NBRC 102076</strain>
    </source>
</reference>
<evidence type="ECO:0000313" key="2">
    <source>
        <dbReference type="Proteomes" id="UP000318242"/>
    </source>
</evidence>
<evidence type="ECO:0000313" key="1">
    <source>
        <dbReference type="EMBL" id="GEA60845.1"/>
    </source>
</evidence>
<dbReference type="GO" id="GO:0009279">
    <property type="term" value="C:cell outer membrane"/>
    <property type="evidence" value="ECO:0007669"/>
    <property type="project" value="TreeGrafter"/>
</dbReference>
<comment type="caution">
    <text evidence="1">The sequence shown here is derived from an EMBL/GenBank/DDBJ whole genome shotgun (WGS) entry which is preliminary data.</text>
</comment>
<evidence type="ECO:0008006" key="3">
    <source>
        <dbReference type="Google" id="ProtNLM"/>
    </source>
</evidence>